<dbReference type="AlphaFoldDB" id="A0AA36G9V6"/>
<dbReference type="EMBL" id="CATQJA010002706">
    <property type="protein sequence ID" value="CAJ0585514.1"/>
    <property type="molecule type" value="Genomic_DNA"/>
</dbReference>
<evidence type="ECO:0000313" key="4">
    <source>
        <dbReference type="Proteomes" id="UP001177023"/>
    </source>
</evidence>
<dbReference type="Proteomes" id="UP001177023">
    <property type="component" value="Unassembled WGS sequence"/>
</dbReference>
<feature type="region of interest" description="Disordered" evidence="1">
    <location>
        <begin position="98"/>
        <end position="319"/>
    </location>
</feature>
<gene>
    <name evidence="3" type="ORF">MSPICULIGERA_LOCUS23532</name>
</gene>
<feature type="compositionally biased region" description="Basic and acidic residues" evidence="1">
    <location>
        <begin position="440"/>
        <end position="453"/>
    </location>
</feature>
<evidence type="ECO:0000256" key="2">
    <source>
        <dbReference type="SAM" id="SignalP"/>
    </source>
</evidence>
<feature type="compositionally biased region" description="Pro residues" evidence="1">
    <location>
        <begin position="156"/>
        <end position="192"/>
    </location>
</feature>
<feature type="compositionally biased region" description="Low complexity" evidence="1">
    <location>
        <begin position="245"/>
        <end position="290"/>
    </location>
</feature>
<organism evidence="3 4">
    <name type="scientific">Mesorhabditis spiculigera</name>
    <dbReference type="NCBI Taxonomy" id="96644"/>
    <lineage>
        <taxon>Eukaryota</taxon>
        <taxon>Metazoa</taxon>
        <taxon>Ecdysozoa</taxon>
        <taxon>Nematoda</taxon>
        <taxon>Chromadorea</taxon>
        <taxon>Rhabditida</taxon>
        <taxon>Rhabditina</taxon>
        <taxon>Rhabditomorpha</taxon>
        <taxon>Rhabditoidea</taxon>
        <taxon>Rhabditidae</taxon>
        <taxon>Mesorhabditinae</taxon>
        <taxon>Mesorhabditis</taxon>
    </lineage>
</organism>
<proteinExistence type="predicted"/>
<feature type="compositionally biased region" description="Low complexity" evidence="1">
    <location>
        <begin position="127"/>
        <end position="148"/>
    </location>
</feature>
<keyword evidence="4" id="KW-1185">Reference proteome</keyword>
<keyword evidence="2" id="KW-0732">Signal</keyword>
<evidence type="ECO:0000313" key="3">
    <source>
        <dbReference type="EMBL" id="CAJ0585514.1"/>
    </source>
</evidence>
<feature type="region of interest" description="Disordered" evidence="1">
    <location>
        <begin position="424"/>
        <end position="464"/>
    </location>
</feature>
<comment type="caution">
    <text evidence="3">The sequence shown here is derived from an EMBL/GenBank/DDBJ whole genome shotgun (WGS) entry which is preliminary data.</text>
</comment>
<feature type="compositionally biased region" description="Pro residues" evidence="1">
    <location>
        <begin position="218"/>
        <end position="244"/>
    </location>
</feature>
<feature type="non-terminal residue" evidence="3">
    <location>
        <position position="541"/>
    </location>
</feature>
<evidence type="ECO:0000256" key="1">
    <source>
        <dbReference type="SAM" id="MobiDB-lite"/>
    </source>
</evidence>
<sequence>MLGRWRSALLGLATVALIVSAEESSPAPEASEAAEAVDKRAIDNGGNGVNADGKFQLYIGTIDGVRRMLFNEVDGGQSQVPTDVGGRGRDFDQFGAYDDNTIVDPNQEKGIFIPRPFRPKDEREEATTTTTTTTRAPTTRRTLPTRRPVTTRRPFRPLPPPTLPPAPVQPQQPFRPQPLPQTPLRPQQPQPPRNRRPPVGPPQTVNLRPAQPIQPFAPQQPQPAFRPQPTFQPQPQQPQQPFQPQPQFQRPPQQNFQQQNFQQPQPTFQQPRPNFQQPQQPTFQQPQPTFQQPPQPVRPPPTTPAPRPPFGGAADPSRSRTGVCGNSIFYISTPLSGPSRLSFTHFAIAVTVDQCARTCHEFNCAIAHYNPVNGHCEFNPSTAFAIRNGQCPAWPSLHYRNNVVASEAVRIFCVTCQRPRRRMSNVRGGGRFNLRQGSRRSSDRTQRGRREENLVSSSSSLASSSRGIPVIHGVLVKPHTSSKASGLSTSSFVGLTSFEERQARARAAKNIEMDSIALDSLEGEMEEVEPALRGKARGTSN</sequence>
<feature type="compositionally biased region" description="Low complexity" evidence="1">
    <location>
        <begin position="208"/>
        <end position="217"/>
    </location>
</feature>
<feature type="signal peptide" evidence="2">
    <location>
        <begin position="1"/>
        <end position="21"/>
    </location>
</feature>
<accession>A0AA36G9V6</accession>
<protein>
    <submittedName>
        <fullName evidence="3">Uncharacterized protein</fullName>
    </submittedName>
</protein>
<reference evidence="3" key="1">
    <citation type="submission" date="2023-06" db="EMBL/GenBank/DDBJ databases">
        <authorList>
            <person name="Delattre M."/>
        </authorList>
    </citation>
    <scope>NUCLEOTIDE SEQUENCE</scope>
    <source>
        <strain evidence="3">AF72</strain>
    </source>
</reference>
<feature type="chain" id="PRO_5041346199" evidence="2">
    <location>
        <begin position="22"/>
        <end position="541"/>
    </location>
</feature>
<name>A0AA36G9V6_9BILA</name>
<feature type="compositionally biased region" description="Pro residues" evidence="1">
    <location>
        <begin position="291"/>
        <end position="309"/>
    </location>
</feature>